<dbReference type="PROSITE" id="PS51746">
    <property type="entry name" value="PPM_2"/>
    <property type="match status" value="1"/>
</dbReference>
<evidence type="ECO:0000256" key="1">
    <source>
        <dbReference type="ARBA" id="ARBA00023125"/>
    </source>
</evidence>
<dbReference type="InterPro" id="IPR000551">
    <property type="entry name" value="MerR-type_HTH_dom"/>
</dbReference>
<dbReference type="RefSeq" id="WP_264245591.1">
    <property type="nucleotide sequence ID" value="NZ_CP107567.1"/>
</dbReference>
<dbReference type="CDD" id="cd00143">
    <property type="entry name" value="PP2Cc"/>
    <property type="match status" value="1"/>
</dbReference>
<feature type="domain" description="PPM-type phosphatase" evidence="3">
    <location>
        <begin position="128"/>
        <end position="366"/>
    </location>
</feature>
<dbReference type="PANTHER" id="PTHR30204:SF97">
    <property type="entry name" value="MERR FAMILY REGULATORY PROTEIN"/>
    <property type="match status" value="1"/>
</dbReference>
<dbReference type="InterPro" id="IPR047057">
    <property type="entry name" value="MerR_fam"/>
</dbReference>
<dbReference type="SMART" id="SM00422">
    <property type="entry name" value="HTH_MERR"/>
    <property type="match status" value="1"/>
</dbReference>
<feature type="domain" description="HTH merR-type" evidence="2">
    <location>
        <begin position="3"/>
        <end position="73"/>
    </location>
</feature>
<dbReference type="InterPro" id="IPR036457">
    <property type="entry name" value="PPM-type-like_dom_sf"/>
</dbReference>
<proteinExistence type="predicted"/>
<dbReference type="Gene3D" id="1.10.1660.10">
    <property type="match status" value="1"/>
</dbReference>
<dbReference type="PANTHER" id="PTHR30204">
    <property type="entry name" value="REDOX-CYCLING DRUG-SENSING TRANSCRIPTIONAL ACTIVATOR SOXR"/>
    <property type="match status" value="1"/>
</dbReference>
<dbReference type="Pfam" id="PF13411">
    <property type="entry name" value="MerR_1"/>
    <property type="match status" value="1"/>
</dbReference>
<organism evidence="4 5">
    <name type="scientific">Streptomyces peucetius</name>
    <dbReference type="NCBI Taxonomy" id="1950"/>
    <lineage>
        <taxon>Bacteria</taxon>
        <taxon>Bacillati</taxon>
        <taxon>Actinomycetota</taxon>
        <taxon>Actinomycetes</taxon>
        <taxon>Kitasatosporales</taxon>
        <taxon>Streptomycetaceae</taxon>
        <taxon>Streptomyces</taxon>
    </lineage>
</organism>
<dbReference type="SUPFAM" id="SSF81606">
    <property type="entry name" value="PP2C-like"/>
    <property type="match status" value="1"/>
</dbReference>
<gene>
    <name evidence="4" type="ORF">OGH68_19125</name>
</gene>
<dbReference type="SMART" id="SM00332">
    <property type="entry name" value="PP2Cc"/>
    <property type="match status" value="1"/>
</dbReference>
<name>A0ABY6I8V6_STRPE</name>
<dbReference type="Proteomes" id="UP001163878">
    <property type="component" value="Chromosome"/>
</dbReference>
<evidence type="ECO:0000259" key="3">
    <source>
        <dbReference type="PROSITE" id="PS51746"/>
    </source>
</evidence>
<keyword evidence="5" id="KW-1185">Reference proteome</keyword>
<dbReference type="CDD" id="cd01107">
    <property type="entry name" value="HTH_BmrR"/>
    <property type="match status" value="1"/>
</dbReference>
<accession>A0ABY6I8V6</accession>
<dbReference type="Pfam" id="PF13672">
    <property type="entry name" value="PP2C_2"/>
    <property type="match status" value="1"/>
</dbReference>
<dbReference type="InterPro" id="IPR001932">
    <property type="entry name" value="PPM-type_phosphatase-like_dom"/>
</dbReference>
<keyword evidence="1" id="KW-0238">DNA-binding</keyword>
<evidence type="ECO:0000313" key="4">
    <source>
        <dbReference type="EMBL" id="UYQ63368.1"/>
    </source>
</evidence>
<protein>
    <submittedName>
        <fullName evidence="4">MerR family transcriptional regulator</fullName>
    </submittedName>
</protein>
<dbReference type="InterPro" id="IPR009061">
    <property type="entry name" value="DNA-bd_dom_put_sf"/>
</dbReference>
<dbReference type="Gene3D" id="3.60.40.10">
    <property type="entry name" value="PPM-type phosphatase domain"/>
    <property type="match status" value="1"/>
</dbReference>
<dbReference type="PROSITE" id="PS00552">
    <property type="entry name" value="HTH_MERR_1"/>
    <property type="match status" value="1"/>
</dbReference>
<sequence>MDLLTIGAFARVSRLSAKALRRYDELGLLRPARTDPFTGYRYYDEAQSERARLVAWLRRIGMPLARIRGVCDLAEADAPAAAREIRAYWARVEAETSARRDLADFLVDQLSGKDTRPMPQLTTPLAIRYAACSDRGLVRDSNQDVAYAGSRLLAVADGFGTDGGRAGSGAVDALRALETEVAEVAEAPGSAGAAPPRAGDLLNALEDAVQQANAAVRGLDGSGTTLTAMVWTGSRLALVHIGDSRAYLLRDGRFFRITHDHTVVQSMIDEGRLDAEEAASHPQRSMLLRALDGSEEPVRPDLRLHEARPGDRYLLCSDGLSVAVPHADIRRTVESVAEPDDAVARLIGLAHDAGAPDNVACVVADVVEGVVEGPA</sequence>
<dbReference type="SUPFAM" id="SSF46955">
    <property type="entry name" value="Putative DNA-binding domain"/>
    <property type="match status" value="1"/>
</dbReference>
<dbReference type="EMBL" id="CP107567">
    <property type="protein sequence ID" value="UYQ63368.1"/>
    <property type="molecule type" value="Genomic_DNA"/>
</dbReference>
<dbReference type="PROSITE" id="PS50937">
    <property type="entry name" value="HTH_MERR_2"/>
    <property type="match status" value="1"/>
</dbReference>
<evidence type="ECO:0000259" key="2">
    <source>
        <dbReference type="PROSITE" id="PS50937"/>
    </source>
</evidence>
<reference evidence="4" key="1">
    <citation type="submission" date="2022-10" db="EMBL/GenBank/DDBJ databases">
        <title>Cytochrome P450 Catalyzes Benzene Ring Formation in the Biosynthesis of Trialkyl-Substituted Aromatic Polyketides.</title>
        <authorList>
            <person name="Zhao E."/>
            <person name="Ge H."/>
        </authorList>
    </citation>
    <scope>NUCLEOTIDE SEQUENCE</scope>
    <source>
        <strain evidence="4">NA0869</strain>
    </source>
</reference>
<dbReference type="SMART" id="SM00331">
    <property type="entry name" value="PP2C_SIG"/>
    <property type="match status" value="1"/>
</dbReference>
<evidence type="ECO:0000313" key="5">
    <source>
        <dbReference type="Proteomes" id="UP001163878"/>
    </source>
</evidence>